<accession>J5TKR8</accession>
<protein>
    <recommendedName>
        <fullName evidence="3">F-box domain-containing protein</fullName>
    </recommendedName>
</protein>
<comment type="caution">
    <text evidence="1">The sequence shown here is derived from an EMBL/GenBank/DDBJ whole genome shotgun (WGS) entry which is preliminary data.</text>
</comment>
<proteinExistence type="predicted"/>
<evidence type="ECO:0008006" key="3">
    <source>
        <dbReference type="Google" id="ProtNLM"/>
    </source>
</evidence>
<evidence type="ECO:0000313" key="2">
    <source>
        <dbReference type="Proteomes" id="UP000002748"/>
    </source>
</evidence>
<dbReference type="AlphaFoldDB" id="J5TKR8"/>
<organism evidence="1 2">
    <name type="scientific">Trichosporon asahii var. asahii (strain ATCC 90039 / CBS 2479 / JCM 2466 / KCTC 7840 / NBRC 103889/ NCYC 2677 / UAMH 7654)</name>
    <name type="common">Yeast</name>
    <dbReference type="NCBI Taxonomy" id="1186058"/>
    <lineage>
        <taxon>Eukaryota</taxon>
        <taxon>Fungi</taxon>
        <taxon>Dikarya</taxon>
        <taxon>Basidiomycota</taxon>
        <taxon>Agaricomycotina</taxon>
        <taxon>Tremellomycetes</taxon>
        <taxon>Trichosporonales</taxon>
        <taxon>Trichosporonaceae</taxon>
        <taxon>Trichosporon</taxon>
    </lineage>
</organism>
<dbReference type="RefSeq" id="XP_014183074.1">
    <property type="nucleotide sequence ID" value="XM_014327599.1"/>
</dbReference>
<gene>
    <name evidence="1" type="ORF">A1Q1_07363</name>
</gene>
<dbReference type="Proteomes" id="UP000002748">
    <property type="component" value="Unassembled WGS sequence"/>
</dbReference>
<name>J5TKR8_TRIAS</name>
<dbReference type="EMBL" id="ALBS01000057">
    <property type="protein sequence ID" value="EJT51391.1"/>
    <property type="molecule type" value="Genomic_DNA"/>
</dbReference>
<dbReference type="KEGG" id="tasa:A1Q1_07363"/>
<dbReference type="HOGENOM" id="CLU_542044_0_0_1"/>
<dbReference type="VEuPathDB" id="FungiDB:A1Q1_07363"/>
<evidence type="ECO:0000313" key="1">
    <source>
        <dbReference type="EMBL" id="EJT51391.1"/>
    </source>
</evidence>
<sequence>MKTIDHLSYPHIIDLIFDYATEEALFAMGRACREWRTRVVAEFYHLRDLTVRRGALISDNVTDESSDISAHSQHFVFESPAGCYTAVSNLACMDYCRVVDFGDGPVPLADGVVFNVTPFAYRCLPTQHMSLYNFVTQLPRWQNNLEHNGPKFTFVARSPPSILQTPNVAFLTLDEYRDTIGEKEFAIETDFDSSELNGAHRAGGGCAPSLAVTWMTIKHLNFAHLTIALPGIAMLIIDHLSYPHVVDLLFAFAPVQSLVVMGDTCREWRKRVAAELYHLRGFSTGCSKNQPTWWIGEKEPDNNNNNSIQWHFYFETQRGYAAITDPRCLRFCRVVDLATLYDFEDVENKKHTLRVDTVRLPQLHPIEKTDMGSIAPFVCSRVVLDNHFGLRTEREISKLVVNHRNDDYRHHTPHWSEDCSELLTVFHLVFVVHPRGSPQRFTEFAEVDESFSSMKVTYVAERPPSFLGLKMLNFQHLTISEYRTSVGDKEFAIETDFHNPLQL</sequence>
<dbReference type="GeneID" id="25990875"/>
<reference evidence="1 2" key="1">
    <citation type="journal article" date="2012" name="Eukaryot. Cell">
        <title>Draft genome sequence of CBS 2479, the standard type strain of Trichosporon asahii.</title>
        <authorList>
            <person name="Yang R.Y."/>
            <person name="Li H.T."/>
            <person name="Zhu H."/>
            <person name="Zhou G.P."/>
            <person name="Wang M."/>
            <person name="Wang L."/>
        </authorList>
    </citation>
    <scope>NUCLEOTIDE SEQUENCE [LARGE SCALE GENOMIC DNA]</scope>
    <source>
        <strain evidence="2">ATCC 90039 / CBS 2479 / JCM 2466 / KCTC 7840 / NCYC 2677 / UAMH 7654</strain>
    </source>
</reference>